<sequence length="220" mass="25787">MQFLNSLKTQLKFHNSPFNHWELDKPLNEGALQEICNAEIIDLNKVNINYDGTRALDGGEGKFRKGIESGGKALKFRCFINKENSKHFKNLTNLIDELRNKDTYQFISELVKKDLSKSYVRLEVICDRQGFWLKPHCDIKEKLVSCLVFANPYGESENLGTDFYNEKLEKIKTIPYKHNYGYFFTSGPNAWHGMEKKEIKKERRCLQINYVTFKTDWPVD</sequence>
<protein>
    <recommendedName>
        <fullName evidence="2">Prolyl 4-hydroxylase alpha subunit Fe(2+) 2OG dioxygenase domain-containing protein</fullName>
    </recommendedName>
</protein>
<dbReference type="EMBL" id="UINC01109931">
    <property type="protein sequence ID" value="SVC77095.1"/>
    <property type="molecule type" value="Genomic_DNA"/>
</dbReference>
<evidence type="ECO:0008006" key="2">
    <source>
        <dbReference type="Google" id="ProtNLM"/>
    </source>
</evidence>
<proteinExistence type="predicted"/>
<gene>
    <name evidence="1" type="ORF">METZ01_LOCUS329949</name>
</gene>
<evidence type="ECO:0000313" key="1">
    <source>
        <dbReference type="EMBL" id="SVC77095.1"/>
    </source>
</evidence>
<dbReference type="AlphaFoldDB" id="A0A382PWP5"/>
<reference evidence="1" key="1">
    <citation type="submission" date="2018-05" db="EMBL/GenBank/DDBJ databases">
        <authorList>
            <person name="Lanie J.A."/>
            <person name="Ng W.-L."/>
            <person name="Kazmierczak K.M."/>
            <person name="Andrzejewski T.M."/>
            <person name="Davidsen T.M."/>
            <person name="Wayne K.J."/>
            <person name="Tettelin H."/>
            <person name="Glass J.I."/>
            <person name="Rusch D."/>
            <person name="Podicherti R."/>
            <person name="Tsui H.-C.T."/>
            <person name="Winkler M.E."/>
        </authorList>
    </citation>
    <scope>NUCLEOTIDE SEQUENCE</scope>
</reference>
<accession>A0A382PWP5</accession>
<name>A0A382PWP5_9ZZZZ</name>
<organism evidence="1">
    <name type="scientific">marine metagenome</name>
    <dbReference type="NCBI Taxonomy" id="408172"/>
    <lineage>
        <taxon>unclassified sequences</taxon>
        <taxon>metagenomes</taxon>
        <taxon>ecological metagenomes</taxon>
    </lineage>
</organism>
<dbReference type="Gene3D" id="2.60.120.620">
    <property type="entry name" value="q2cbj1_9rhob like domain"/>
    <property type="match status" value="1"/>
</dbReference>